<organism evidence="1 2">
    <name type="scientific">Camelus bactrianus</name>
    <name type="common">Bactrian camel</name>
    <dbReference type="NCBI Taxonomy" id="9837"/>
    <lineage>
        <taxon>Eukaryota</taxon>
        <taxon>Metazoa</taxon>
        <taxon>Chordata</taxon>
        <taxon>Craniata</taxon>
        <taxon>Vertebrata</taxon>
        <taxon>Euteleostomi</taxon>
        <taxon>Mammalia</taxon>
        <taxon>Eutheria</taxon>
        <taxon>Laurasiatheria</taxon>
        <taxon>Artiodactyla</taxon>
        <taxon>Tylopoda</taxon>
        <taxon>Camelidae</taxon>
        <taxon>Camelus</taxon>
    </lineage>
</organism>
<dbReference type="RefSeq" id="XP_074212912.1">
    <property type="nucleotide sequence ID" value="XM_074356811.1"/>
</dbReference>
<keyword evidence="1" id="KW-1185">Reference proteome</keyword>
<evidence type="ECO:0000313" key="2">
    <source>
        <dbReference type="RefSeq" id="XP_074212912.1"/>
    </source>
</evidence>
<accession>A0AC58PS96</accession>
<evidence type="ECO:0000313" key="1">
    <source>
        <dbReference type="Proteomes" id="UP001732780"/>
    </source>
</evidence>
<name>A0AC58PS96_CAMBA</name>
<gene>
    <name evidence="2" type="primary">LOC141575823</name>
</gene>
<sequence>MGVLGSPLLPLVLSLCLGLLFPSAKCQYPIGKCVTLSKIIGAADGGIQANPDIYENDTMYTVSVPVTNNTEAVILRALYKTQPVGFWKDAHKNCTNSVMYELKNPRSKLFEAKWVSPGDVDLSSVQLQTFTVDSQKVAAFSSQDLMRRVKNTSMTKISTMKQITTPAPKPATTHKPAAKTRQPAARTHKPAARTPKSKSTPRRPPATTPKLASTTRTTARTHTISTNYSKPTPHTIFTNHTTSTNHSKPTPRTTARTSARTSATAQTTANSLANTAFLGPIRYAIQLLLVFFTSKLLF</sequence>
<reference evidence="2" key="1">
    <citation type="submission" date="2025-08" db="UniProtKB">
        <authorList>
            <consortium name="RefSeq"/>
        </authorList>
    </citation>
    <scope>IDENTIFICATION</scope>
    <source>
        <tissue evidence="2">Blood</tissue>
    </source>
</reference>
<protein>
    <submittedName>
        <fullName evidence="2">Placenta-expressed transcript 1 protein-like</fullName>
    </submittedName>
</protein>
<dbReference type="Proteomes" id="UP001732780">
    <property type="component" value="Chromosome 33"/>
</dbReference>
<proteinExistence type="predicted"/>